<protein>
    <submittedName>
        <fullName evidence="1">Uncharacterized protein</fullName>
    </submittedName>
</protein>
<accession>A0ABY7VA80</accession>
<dbReference type="RefSeq" id="WP_274049801.1">
    <property type="nucleotide sequence ID" value="NZ_CP059693.1"/>
</dbReference>
<proteinExistence type="predicted"/>
<name>A0ABY7VA80_9GAMM</name>
<evidence type="ECO:0000313" key="1">
    <source>
        <dbReference type="EMBL" id="WDE09807.1"/>
    </source>
</evidence>
<reference evidence="1 2" key="1">
    <citation type="journal article" date="2022" name="Mar. Drugs">
        <title>Bioassay-Guided Fractionation Leads to the Detection of Cholic Acid Generated by the Rare Thalassomonas sp.</title>
        <authorList>
            <person name="Pheiffer F."/>
            <person name="Schneider Y.K."/>
            <person name="Hansen E.H."/>
            <person name="Andersen J.H."/>
            <person name="Isaksson J."/>
            <person name="Busche T."/>
            <person name="R C."/>
            <person name="Kalinowski J."/>
            <person name="Zyl L.V."/>
            <person name="Trindade M."/>
        </authorList>
    </citation>
    <scope>NUCLEOTIDE SEQUENCE [LARGE SCALE GENOMIC DNA]</scope>
    <source>
        <strain evidence="1 2">A5K-61T</strain>
    </source>
</reference>
<keyword evidence="2" id="KW-1185">Reference proteome</keyword>
<evidence type="ECO:0000313" key="2">
    <source>
        <dbReference type="Proteomes" id="UP001215231"/>
    </source>
</evidence>
<organism evidence="1 2">
    <name type="scientific">Thalassomonas haliotis</name>
    <dbReference type="NCBI Taxonomy" id="485448"/>
    <lineage>
        <taxon>Bacteria</taxon>
        <taxon>Pseudomonadati</taxon>
        <taxon>Pseudomonadota</taxon>
        <taxon>Gammaproteobacteria</taxon>
        <taxon>Alteromonadales</taxon>
        <taxon>Colwelliaceae</taxon>
        <taxon>Thalassomonas</taxon>
    </lineage>
</organism>
<sequence length="52" mass="5809">MSLCTQQKCCAWYSAGVDSLKWLTVADNVFYVANFANKSPTRVKISPSAEYD</sequence>
<gene>
    <name evidence="1" type="ORF">H3N35_15940</name>
</gene>
<dbReference type="Proteomes" id="UP001215231">
    <property type="component" value="Chromosome"/>
</dbReference>
<dbReference type="EMBL" id="CP059693">
    <property type="protein sequence ID" value="WDE09807.1"/>
    <property type="molecule type" value="Genomic_DNA"/>
</dbReference>